<dbReference type="Gene3D" id="1.25.10.10">
    <property type="entry name" value="Leucine-rich Repeat Variant"/>
    <property type="match status" value="2"/>
</dbReference>
<dbReference type="EMBL" id="MPUH01000707">
    <property type="protein sequence ID" value="OMJ75143.1"/>
    <property type="molecule type" value="Genomic_DNA"/>
</dbReference>
<dbReference type="Proteomes" id="UP000187209">
    <property type="component" value="Unassembled WGS sequence"/>
</dbReference>
<dbReference type="SUPFAM" id="SSF48371">
    <property type="entry name" value="ARM repeat"/>
    <property type="match status" value="2"/>
</dbReference>
<dbReference type="PANTHER" id="PTHR14716:SF0">
    <property type="entry name" value="CILIA- AND FLAGELLA-ASSOCIATED PROTEIN 69"/>
    <property type="match status" value="1"/>
</dbReference>
<evidence type="ECO:0000313" key="4">
    <source>
        <dbReference type="Proteomes" id="UP000187209"/>
    </source>
</evidence>
<dbReference type="InterPro" id="IPR016024">
    <property type="entry name" value="ARM-type_fold"/>
</dbReference>
<feature type="coiled-coil region" evidence="1">
    <location>
        <begin position="657"/>
        <end position="684"/>
    </location>
</feature>
<dbReference type="OrthoDB" id="433727at2759"/>
<dbReference type="PANTHER" id="PTHR14716">
    <property type="entry name" value="CILIA- AND FLAGELLA-ASSOCIATED PROTEIN 69"/>
    <property type="match status" value="1"/>
</dbReference>
<accession>A0A1R2BEH0</accession>
<dbReference type="Pfam" id="PF21049">
    <property type="entry name" value="CFA69_ARM_rpt"/>
    <property type="match status" value="2"/>
</dbReference>
<feature type="domain" description="Cilia- and flagella-associated protein 69 ARM repeats" evidence="2">
    <location>
        <begin position="4"/>
        <end position="446"/>
    </location>
</feature>
<feature type="domain" description="Cilia- and flagella-associated protein 69 ARM repeats" evidence="2">
    <location>
        <begin position="502"/>
        <end position="737"/>
    </location>
</feature>
<evidence type="ECO:0000259" key="2">
    <source>
        <dbReference type="Pfam" id="PF21049"/>
    </source>
</evidence>
<dbReference type="InterPro" id="IPR048733">
    <property type="entry name" value="CFA69_ARM_dom"/>
</dbReference>
<sequence>MSQVSLDKAIELMTSRHTSQIKDRHAAMIRRVCSSKSVYAEGFPYKELDKVIQIVELLLEGIRADSNELIDPLCRLITHCKKDFKKEKMSDEFIYTPKLSEFLQCLTPILKEEMGNNADLVISVCSFVSEIAHKDVDLFKNDEKEKSILNKTDPYEDNPMNVLKKKGTKYLQAIASTTIPEGLVHVLADNSNHYDIAAQTVQTISALSIYEPLAKKIGELGALKDLIVVVCNAGNFRDPLVNICIECIWNILEQSGDDIVKSLGREELLLSLRWTLQKVIREGYKLTDRKLRNELMILITSIVACPDTHSFLLNRDESCESFLEELVRFGSHDEINLASAGNAAKAMWGTEIEDLEFKKLVWTAICRAVSSGIPEAIEMVEKSDFLPALLLYLDPGQNNQTITRWEDPQVKELQIHTLHCIFHILPFFQEHFQQQNGNYCLVHFLSTYSDIDRKVATLKALEIASQCSEFKMELAEEGLFDTLLDIVQSEADYPLHARELALSIVSNACRDCRDNQKEIRRKGWVEVLKNNIKPLLPIVSGEPDQFLLSLLDCLWHSVLSNKRSLIHFIDIEGISSLLDFLDNCLEIHRRLVISCMCKVLKVKRGLNSFTQWSSSKGMANASQLLVRIYEQEEERLGIVYTEDKVIKDPQRPLACTEQKINKGFERLREALEEAEKQSEMSILRKRQLEFVRKRDLRASIYCCLSQVGFDCNDLTPQERQKMEVIRMYPDFRKGELLLDIKNELESLGIRPISDDRVWLQQCLDEALEQASNTIKNQSMIAREHKREEEQELSEFYKTILKNGRRS</sequence>
<comment type="caution">
    <text evidence="3">The sequence shown here is derived from an EMBL/GenBank/DDBJ whole genome shotgun (WGS) entry which is preliminary data.</text>
</comment>
<dbReference type="InterPro" id="IPR011989">
    <property type="entry name" value="ARM-like"/>
</dbReference>
<evidence type="ECO:0000313" key="3">
    <source>
        <dbReference type="EMBL" id="OMJ75143.1"/>
    </source>
</evidence>
<keyword evidence="1" id="KW-0175">Coiled coil</keyword>
<dbReference type="InterPro" id="IPR048732">
    <property type="entry name" value="CFA69"/>
</dbReference>
<name>A0A1R2BEH0_9CILI</name>
<keyword evidence="4" id="KW-1185">Reference proteome</keyword>
<protein>
    <recommendedName>
        <fullName evidence="2">Cilia- and flagella-associated protein 69 ARM repeats domain-containing protein</fullName>
    </recommendedName>
</protein>
<dbReference type="AlphaFoldDB" id="A0A1R2BEH0"/>
<gene>
    <name evidence="3" type="ORF">SteCoe_25764</name>
</gene>
<evidence type="ECO:0000256" key="1">
    <source>
        <dbReference type="SAM" id="Coils"/>
    </source>
</evidence>
<organism evidence="3 4">
    <name type="scientific">Stentor coeruleus</name>
    <dbReference type="NCBI Taxonomy" id="5963"/>
    <lineage>
        <taxon>Eukaryota</taxon>
        <taxon>Sar</taxon>
        <taxon>Alveolata</taxon>
        <taxon>Ciliophora</taxon>
        <taxon>Postciliodesmatophora</taxon>
        <taxon>Heterotrichea</taxon>
        <taxon>Heterotrichida</taxon>
        <taxon>Stentoridae</taxon>
        <taxon>Stentor</taxon>
    </lineage>
</organism>
<proteinExistence type="predicted"/>
<reference evidence="3 4" key="1">
    <citation type="submission" date="2016-11" db="EMBL/GenBank/DDBJ databases">
        <title>The macronuclear genome of Stentor coeruleus: a giant cell with tiny introns.</title>
        <authorList>
            <person name="Slabodnick M."/>
            <person name="Ruby J.G."/>
            <person name="Reiff S.B."/>
            <person name="Swart E.C."/>
            <person name="Gosai S."/>
            <person name="Prabakaran S."/>
            <person name="Witkowska E."/>
            <person name="Larue G.E."/>
            <person name="Fisher S."/>
            <person name="Freeman R.M."/>
            <person name="Gunawardena J."/>
            <person name="Chu W."/>
            <person name="Stover N.A."/>
            <person name="Gregory B.D."/>
            <person name="Nowacki M."/>
            <person name="Derisi J."/>
            <person name="Roy S.W."/>
            <person name="Marshall W.F."/>
            <person name="Sood P."/>
        </authorList>
    </citation>
    <scope>NUCLEOTIDE SEQUENCE [LARGE SCALE GENOMIC DNA]</scope>
    <source>
        <strain evidence="3">WM001</strain>
    </source>
</reference>